<name>A0A382QRQ3_9ZZZZ</name>
<evidence type="ECO:0000313" key="2">
    <source>
        <dbReference type="EMBL" id="SVC88173.1"/>
    </source>
</evidence>
<sequence>MKLLKDEADVFRPYASPFFGVLFVWMFSHYFHL</sequence>
<keyword evidence="1" id="KW-0472">Membrane</keyword>
<keyword evidence="1" id="KW-0812">Transmembrane</keyword>
<proteinExistence type="predicted"/>
<organism evidence="2">
    <name type="scientific">marine metagenome</name>
    <dbReference type="NCBI Taxonomy" id="408172"/>
    <lineage>
        <taxon>unclassified sequences</taxon>
        <taxon>metagenomes</taxon>
        <taxon>ecological metagenomes</taxon>
    </lineage>
</organism>
<gene>
    <name evidence="2" type="ORF">METZ01_LOCUS341027</name>
</gene>
<feature type="non-terminal residue" evidence="2">
    <location>
        <position position="33"/>
    </location>
</feature>
<accession>A0A382QRQ3</accession>
<keyword evidence="1" id="KW-1133">Transmembrane helix</keyword>
<feature type="transmembrane region" description="Helical" evidence="1">
    <location>
        <begin position="12"/>
        <end position="31"/>
    </location>
</feature>
<protein>
    <submittedName>
        <fullName evidence="2">Uncharacterized protein</fullName>
    </submittedName>
</protein>
<reference evidence="2" key="1">
    <citation type="submission" date="2018-05" db="EMBL/GenBank/DDBJ databases">
        <authorList>
            <person name="Lanie J.A."/>
            <person name="Ng W.-L."/>
            <person name="Kazmierczak K.M."/>
            <person name="Andrzejewski T.M."/>
            <person name="Davidsen T.M."/>
            <person name="Wayne K.J."/>
            <person name="Tettelin H."/>
            <person name="Glass J.I."/>
            <person name="Rusch D."/>
            <person name="Podicherti R."/>
            <person name="Tsui H.-C.T."/>
            <person name="Winkler M.E."/>
        </authorList>
    </citation>
    <scope>NUCLEOTIDE SEQUENCE</scope>
</reference>
<evidence type="ECO:0000256" key="1">
    <source>
        <dbReference type="SAM" id="Phobius"/>
    </source>
</evidence>
<dbReference type="AlphaFoldDB" id="A0A382QRQ3"/>
<dbReference type="EMBL" id="UINC01116433">
    <property type="protein sequence ID" value="SVC88173.1"/>
    <property type="molecule type" value="Genomic_DNA"/>
</dbReference>